<dbReference type="GO" id="GO:0000160">
    <property type="term" value="P:phosphorelay signal transduction system"/>
    <property type="evidence" value="ECO:0007669"/>
    <property type="project" value="UniProtKB-KW"/>
</dbReference>
<keyword evidence="10" id="KW-1185">Reference proteome</keyword>
<dbReference type="InterPro" id="IPR003594">
    <property type="entry name" value="HATPase_dom"/>
</dbReference>
<dbReference type="InterPro" id="IPR050482">
    <property type="entry name" value="Sensor_HK_TwoCompSys"/>
</dbReference>
<evidence type="ECO:0000256" key="5">
    <source>
        <dbReference type="ARBA" id="ARBA00023012"/>
    </source>
</evidence>
<evidence type="ECO:0000256" key="6">
    <source>
        <dbReference type="SAM" id="Phobius"/>
    </source>
</evidence>
<dbReference type="Pfam" id="PF02518">
    <property type="entry name" value="HATPase_c"/>
    <property type="match status" value="1"/>
</dbReference>
<evidence type="ECO:0000313" key="10">
    <source>
        <dbReference type="Proteomes" id="UP000254518"/>
    </source>
</evidence>
<dbReference type="InterPro" id="IPR011990">
    <property type="entry name" value="TPR-like_helical_dom_sf"/>
</dbReference>
<dbReference type="SUPFAM" id="SSF48452">
    <property type="entry name" value="TPR-like"/>
    <property type="match status" value="1"/>
</dbReference>
<dbReference type="PROSITE" id="PS51257">
    <property type="entry name" value="PROKAR_LIPOPROTEIN"/>
    <property type="match status" value="1"/>
</dbReference>
<evidence type="ECO:0000313" key="9">
    <source>
        <dbReference type="EMBL" id="TWI51876.1"/>
    </source>
</evidence>
<dbReference type="RefSeq" id="WP_146841063.1">
    <property type="nucleotide sequence ID" value="NZ_QQBA01000001.1"/>
</dbReference>
<reference evidence="9 11" key="1">
    <citation type="journal article" date="2015" name="Stand. Genomic Sci.">
        <title>Genomic Encyclopedia of Bacterial and Archaeal Type Strains, Phase III: the genomes of soil and plant-associated and newly described type strains.</title>
        <authorList>
            <person name="Whitman W.B."/>
            <person name="Woyke T."/>
            <person name="Klenk H.P."/>
            <person name="Zhou Y."/>
            <person name="Lilburn T.G."/>
            <person name="Beck B.J."/>
            <person name="De Vos P."/>
            <person name="Vandamme P."/>
            <person name="Eisen J.A."/>
            <person name="Garrity G."/>
            <person name="Hugenholtz P."/>
            <person name="Kyrpides N.C."/>
        </authorList>
    </citation>
    <scope>NUCLEOTIDE SEQUENCE [LARGE SCALE GENOMIC DNA]</scope>
    <source>
        <strain evidence="9 11">CGMCC 1.5380</strain>
    </source>
</reference>
<dbReference type="InterPro" id="IPR036890">
    <property type="entry name" value="HATPase_C_sf"/>
</dbReference>
<keyword evidence="6" id="KW-1133">Transmembrane helix</keyword>
<name>A0A562Q778_9FLAO</name>
<feature type="domain" description="Histidine kinase/HSP90-like ATPase" evidence="7">
    <location>
        <begin position="487"/>
        <end position="573"/>
    </location>
</feature>
<evidence type="ECO:0000256" key="2">
    <source>
        <dbReference type="ARBA" id="ARBA00012438"/>
    </source>
</evidence>
<evidence type="ECO:0000313" key="11">
    <source>
        <dbReference type="Proteomes" id="UP000321392"/>
    </source>
</evidence>
<evidence type="ECO:0000259" key="7">
    <source>
        <dbReference type="Pfam" id="PF02518"/>
    </source>
</evidence>
<dbReference type="AlphaFoldDB" id="A0A562Q778"/>
<proteinExistence type="predicted"/>
<feature type="transmembrane region" description="Helical" evidence="6">
    <location>
        <begin position="351"/>
        <end position="371"/>
    </location>
</feature>
<reference evidence="8 10" key="2">
    <citation type="submission" date="2018-07" db="EMBL/GenBank/DDBJ databases">
        <title>Genomic Encyclopedia of Type Strains, Phase IV (KMG-IV): sequencing the most valuable type-strain genomes for metagenomic binning, comparative biology and taxonomic classification.</title>
        <authorList>
            <person name="Goeker M."/>
        </authorList>
    </citation>
    <scope>NUCLEOTIDE SEQUENCE [LARGE SCALE GENOMIC DNA]</scope>
    <source>
        <strain evidence="8 10">DSM 19728</strain>
    </source>
</reference>
<protein>
    <recommendedName>
        <fullName evidence="2">histidine kinase</fullName>
        <ecNumber evidence="2">2.7.13.3</ecNumber>
    </recommendedName>
</protein>
<dbReference type="Proteomes" id="UP000321392">
    <property type="component" value="Unassembled WGS sequence"/>
</dbReference>
<gene>
    <name evidence="8" type="ORF">DFR66_1013</name>
    <name evidence="9" type="ORF">IQ02_00003</name>
</gene>
<keyword evidence="4" id="KW-0418">Kinase</keyword>
<evidence type="ECO:0000313" key="8">
    <source>
        <dbReference type="EMBL" id="RDI58087.1"/>
    </source>
</evidence>
<accession>A0A562Q778</accession>
<dbReference type="GO" id="GO:0004673">
    <property type="term" value="F:protein histidine kinase activity"/>
    <property type="evidence" value="ECO:0007669"/>
    <property type="project" value="UniProtKB-EC"/>
</dbReference>
<dbReference type="Proteomes" id="UP000254518">
    <property type="component" value="Unassembled WGS sequence"/>
</dbReference>
<dbReference type="EMBL" id="VLKX01000001">
    <property type="protein sequence ID" value="TWI51876.1"/>
    <property type="molecule type" value="Genomic_DNA"/>
</dbReference>
<sequence>MVQKKLHFPIIILLLATFYTLSSCKKEQPNNSKPKTNTNYSAYLTLAEKHMANQENDSAFYYYNKSKLACNVTTDSEKIIYSLLKMSIIQQNEGDYSSSETTATEAISFFQKTTNPYYKCAVYNILGINYENLLDFDNAITNYNLAYQEATDELQKAILQNNVAVVYMDRHEYQRAIQTLMPLTLKKEVLNNSENYARVLDNLGFSYYKIGNSKSLDHLNQSLKIRKQIKDDFGMIASYMHLSEFHKKNKPKPSNDYAHLAYEKATKINSVDDRLKSLALLIENSSGNESKEFSILHLHINDSINKVRQKAKNQFAKIKYDSKKEREENLNLKTQKAENALLLERQKNRNLILYLIIGIIIMISVTIYNYLVAKNKREKIKTSYDTETRIAKKLHDELSNDVYHTMAFAETQDLSTSQNKEILLTNLDTIYSRTRNISRENSTVETGTLFVSHLKEMMSGFNTDNVNVLTNGIDLVDWLAIESNKKIIVYRILQELLVNMKKHSQCSLVVLTFKQNEKKLQINYTDNGVGTTIEQLNSKNGLQNVENRIQAIKGIITFETKSNKGFKVQFIIPI</sequence>
<keyword evidence="3" id="KW-0808">Transferase</keyword>
<organism evidence="9 11">
    <name type="scientific">Flavobacterium glaciei</name>
    <dbReference type="NCBI Taxonomy" id="386300"/>
    <lineage>
        <taxon>Bacteria</taxon>
        <taxon>Pseudomonadati</taxon>
        <taxon>Bacteroidota</taxon>
        <taxon>Flavobacteriia</taxon>
        <taxon>Flavobacteriales</taxon>
        <taxon>Flavobacteriaceae</taxon>
        <taxon>Flavobacterium</taxon>
    </lineage>
</organism>
<dbReference type="OrthoDB" id="943406at2"/>
<keyword evidence="5" id="KW-0902">Two-component regulatory system</keyword>
<evidence type="ECO:0000256" key="4">
    <source>
        <dbReference type="ARBA" id="ARBA00022777"/>
    </source>
</evidence>
<dbReference type="EMBL" id="QQBA01000001">
    <property type="protein sequence ID" value="RDI58087.1"/>
    <property type="molecule type" value="Genomic_DNA"/>
</dbReference>
<evidence type="ECO:0000256" key="1">
    <source>
        <dbReference type="ARBA" id="ARBA00000085"/>
    </source>
</evidence>
<dbReference type="PANTHER" id="PTHR24421">
    <property type="entry name" value="NITRATE/NITRITE SENSOR PROTEIN NARX-RELATED"/>
    <property type="match status" value="1"/>
</dbReference>
<keyword evidence="6" id="KW-0472">Membrane</keyword>
<comment type="catalytic activity">
    <reaction evidence="1">
        <text>ATP + protein L-histidine = ADP + protein N-phospho-L-histidine.</text>
        <dbReference type="EC" id="2.7.13.3"/>
    </reaction>
</comment>
<evidence type="ECO:0000256" key="3">
    <source>
        <dbReference type="ARBA" id="ARBA00022679"/>
    </source>
</evidence>
<keyword evidence="6" id="KW-0812">Transmembrane</keyword>
<dbReference type="PANTHER" id="PTHR24421:SF10">
    <property type="entry name" value="NITRATE_NITRITE SENSOR PROTEIN NARQ"/>
    <property type="match status" value="1"/>
</dbReference>
<reference evidence="9" key="3">
    <citation type="submission" date="2019-07" db="EMBL/GenBank/DDBJ databases">
        <authorList>
            <person name="Whitman W."/>
            <person name="Huntemann M."/>
            <person name="Clum A."/>
            <person name="Pillay M."/>
            <person name="Palaniappan K."/>
            <person name="Varghese N."/>
            <person name="Mikhailova N."/>
            <person name="Stamatis D."/>
            <person name="Reddy T."/>
            <person name="Daum C."/>
            <person name="Shapiro N."/>
            <person name="Ivanova N."/>
            <person name="Kyrpides N."/>
            <person name="Woyke T."/>
        </authorList>
    </citation>
    <scope>NUCLEOTIDE SEQUENCE</scope>
    <source>
        <strain evidence="9">CGMCC 1.5380</strain>
    </source>
</reference>
<dbReference type="Gene3D" id="3.30.565.10">
    <property type="entry name" value="Histidine kinase-like ATPase, C-terminal domain"/>
    <property type="match status" value="1"/>
</dbReference>
<dbReference type="SUPFAM" id="SSF55874">
    <property type="entry name" value="ATPase domain of HSP90 chaperone/DNA topoisomerase II/histidine kinase"/>
    <property type="match status" value="1"/>
</dbReference>
<dbReference type="Gene3D" id="1.25.40.10">
    <property type="entry name" value="Tetratricopeptide repeat domain"/>
    <property type="match status" value="2"/>
</dbReference>
<dbReference type="EC" id="2.7.13.3" evidence="2"/>
<comment type="caution">
    <text evidence="9">The sequence shown here is derived from an EMBL/GenBank/DDBJ whole genome shotgun (WGS) entry which is preliminary data.</text>
</comment>